<dbReference type="PANTHER" id="PTHR12001:SF85">
    <property type="entry name" value="SHORT CHAIN ISOPRENYL DIPHOSPHATE SYNTHASE"/>
    <property type="match status" value="1"/>
</dbReference>
<dbReference type="EMBL" id="JAEDAJ010000001">
    <property type="protein sequence ID" value="MBK0329862.1"/>
    <property type="molecule type" value="Genomic_DNA"/>
</dbReference>
<evidence type="ECO:0000256" key="2">
    <source>
        <dbReference type="ARBA" id="ARBA00006706"/>
    </source>
</evidence>
<dbReference type="Proteomes" id="UP000612352">
    <property type="component" value="Unassembled WGS sequence"/>
</dbReference>
<keyword evidence="4" id="KW-0479">Metal-binding</keyword>
<evidence type="ECO:0000256" key="1">
    <source>
        <dbReference type="ARBA" id="ARBA00001946"/>
    </source>
</evidence>
<dbReference type="SUPFAM" id="SSF48576">
    <property type="entry name" value="Terpenoid synthases"/>
    <property type="match status" value="1"/>
</dbReference>
<evidence type="ECO:0000256" key="3">
    <source>
        <dbReference type="ARBA" id="ARBA00022679"/>
    </source>
</evidence>
<dbReference type="PROSITE" id="PS00723">
    <property type="entry name" value="POLYPRENYL_SYNTHASE_1"/>
    <property type="match status" value="1"/>
</dbReference>
<accession>A0ABS1B6K7</accession>
<evidence type="ECO:0000313" key="7">
    <source>
        <dbReference type="EMBL" id="MBK0329862.1"/>
    </source>
</evidence>
<sequence>MTRSDLPSATSPLDARFHEVLQQVLTGELDARRAQLTAIAPEAAGLVDSLRAFLVGGKLLRPRLCFGAARACSTSAEDPEELLALARLGGAIELLQAAALLHDDLIDRSPTRRGRPAVHVEMADRHRAEGLRGEAERFGGAVAIILGDLALSWARDLADVDAVPGAQARMRDARAQFSSLATEVMTGQFLDVLHQEGGFRSPADDEAAALAVIRWKTVSYSVRRPVLMGAAQQGADAAVRERLDAWSEAVGTAFQLRDDLLSVVGDEHATGKPTGGDVREGKRTVLLARTRSAASARQDARGLDLLDRVVGREDADDDEIEAVRDLMRSTGAVSSVAADIRALSARAEAVLADAPGLEEEGREGLARLGRAATELTGLDVGR</sequence>
<dbReference type="InterPro" id="IPR000092">
    <property type="entry name" value="Polyprenyl_synt"/>
</dbReference>
<evidence type="ECO:0000256" key="5">
    <source>
        <dbReference type="ARBA" id="ARBA00022842"/>
    </source>
</evidence>
<dbReference type="RefSeq" id="WP_200500551.1">
    <property type="nucleotide sequence ID" value="NZ_JAEDAJ010000001.1"/>
</dbReference>
<comment type="similarity">
    <text evidence="2 6">Belongs to the FPP/GGPP synthase family.</text>
</comment>
<dbReference type="InterPro" id="IPR033749">
    <property type="entry name" value="Polyprenyl_synt_CS"/>
</dbReference>
<proteinExistence type="inferred from homology"/>
<evidence type="ECO:0000256" key="4">
    <source>
        <dbReference type="ARBA" id="ARBA00022723"/>
    </source>
</evidence>
<evidence type="ECO:0000313" key="8">
    <source>
        <dbReference type="Proteomes" id="UP000612352"/>
    </source>
</evidence>
<comment type="cofactor">
    <cofactor evidence="1">
        <name>Mg(2+)</name>
        <dbReference type="ChEBI" id="CHEBI:18420"/>
    </cofactor>
</comment>
<comment type="caution">
    <text evidence="7">The sequence shown here is derived from an EMBL/GenBank/DDBJ whole genome shotgun (WGS) entry which is preliminary data.</text>
</comment>
<dbReference type="SFLD" id="SFLDS00005">
    <property type="entry name" value="Isoprenoid_Synthase_Type_I"/>
    <property type="match status" value="1"/>
</dbReference>
<reference evidence="7 8" key="1">
    <citation type="submission" date="2020-12" db="EMBL/GenBank/DDBJ databases">
        <title>Brachybacterium sp. MASK1Z-5, whole genome shotgun sequence.</title>
        <authorList>
            <person name="Tuo L."/>
        </authorList>
    </citation>
    <scope>NUCLEOTIDE SEQUENCE [LARGE SCALE GENOMIC DNA]</scope>
    <source>
        <strain evidence="7 8">MASK1Z-5</strain>
    </source>
</reference>
<dbReference type="PANTHER" id="PTHR12001">
    <property type="entry name" value="GERANYLGERANYL PYROPHOSPHATE SYNTHASE"/>
    <property type="match status" value="1"/>
</dbReference>
<name>A0ABS1B6K7_9MICO</name>
<keyword evidence="3 6" id="KW-0808">Transferase</keyword>
<protein>
    <submittedName>
        <fullName evidence="7">Polyprenyl synthetase family protein</fullName>
    </submittedName>
</protein>
<dbReference type="Pfam" id="PF00348">
    <property type="entry name" value="polyprenyl_synt"/>
    <property type="match status" value="1"/>
</dbReference>
<evidence type="ECO:0000256" key="6">
    <source>
        <dbReference type="RuleBase" id="RU004466"/>
    </source>
</evidence>
<dbReference type="InterPro" id="IPR008949">
    <property type="entry name" value="Isoprenoid_synthase_dom_sf"/>
</dbReference>
<organism evidence="7 8">
    <name type="scientific">Brachybacterium halotolerans</name>
    <dbReference type="NCBI Taxonomy" id="2795215"/>
    <lineage>
        <taxon>Bacteria</taxon>
        <taxon>Bacillati</taxon>
        <taxon>Actinomycetota</taxon>
        <taxon>Actinomycetes</taxon>
        <taxon>Micrococcales</taxon>
        <taxon>Dermabacteraceae</taxon>
        <taxon>Brachybacterium</taxon>
    </lineage>
</organism>
<keyword evidence="5" id="KW-0460">Magnesium</keyword>
<gene>
    <name evidence="7" type="ORF">I8D64_00380</name>
</gene>
<keyword evidence="8" id="KW-1185">Reference proteome</keyword>
<dbReference type="Gene3D" id="1.10.600.10">
    <property type="entry name" value="Farnesyl Diphosphate Synthase"/>
    <property type="match status" value="1"/>
</dbReference>